<dbReference type="EMBL" id="JAAAIN010001644">
    <property type="protein sequence ID" value="KAG0301314.1"/>
    <property type="molecule type" value="Genomic_DNA"/>
</dbReference>
<reference evidence="1" key="1">
    <citation type="journal article" date="2020" name="Fungal Divers.">
        <title>Resolving the Mortierellaceae phylogeny through synthesis of multi-gene phylogenetics and phylogenomics.</title>
        <authorList>
            <person name="Vandepol N."/>
            <person name="Liber J."/>
            <person name="Desiro A."/>
            <person name="Na H."/>
            <person name="Kennedy M."/>
            <person name="Barry K."/>
            <person name="Grigoriev I.V."/>
            <person name="Miller A.N."/>
            <person name="O'Donnell K."/>
            <person name="Stajich J.E."/>
            <person name="Bonito G."/>
        </authorList>
    </citation>
    <scope>NUCLEOTIDE SEQUENCE</scope>
    <source>
        <strain evidence="1">NVP60</strain>
    </source>
</reference>
<feature type="non-terminal residue" evidence="1">
    <location>
        <position position="714"/>
    </location>
</feature>
<evidence type="ECO:0000313" key="1">
    <source>
        <dbReference type="EMBL" id="KAG0301314.1"/>
    </source>
</evidence>
<dbReference type="Proteomes" id="UP000823405">
    <property type="component" value="Unassembled WGS sequence"/>
</dbReference>
<dbReference type="OrthoDB" id="10388187at2759"/>
<comment type="caution">
    <text evidence="1">The sequence shown here is derived from an EMBL/GenBank/DDBJ whole genome shotgun (WGS) entry which is preliminary data.</text>
</comment>
<dbReference type="AlphaFoldDB" id="A0A9P6QY45"/>
<dbReference type="SUPFAM" id="SSF52047">
    <property type="entry name" value="RNI-like"/>
    <property type="match status" value="1"/>
</dbReference>
<dbReference type="InterPro" id="IPR032675">
    <property type="entry name" value="LRR_dom_sf"/>
</dbReference>
<evidence type="ECO:0000313" key="2">
    <source>
        <dbReference type="Proteomes" id="UP000823405"/>
    </source>
</evidence>
<name>A0A9P6QY45_9FUNG</name>
<accession>A0A9P6QY45</accession>
<sequence length="714" mass="82212">TLPPGYLDRVPTKWDLILTQFEVTLFREVIWYVAEPILEQLQGLTIPISDIDRYLEVVGRLGTLKQVTFVLDEPFDFNARHYASITQKNPEWVRIREKEGRVPREWTGKKRKAETMRKMVKFVKEHSLMFRGQLDSVMFKDGMVWWEAPQSCPEDVQLKILSIIRPAPKLTTLTADDWILVKAHPDTIDLSWIEAIDTSKFARPVFEEFFSQSRGILQRCRRLTALITQPLGRDGFKWAVQEKRDVDHLGVNWISGTSSSAADGVLQQDGEESPAYVKYGLVPVVRVELKEEHCNLISDEEVNDLAIAFNQTLRTLLVEGHSRSWQFLPNIYERNLYIGRGWVDMPVLTRLHLHLTDTDYRVVVDRELLEHCPNVASFEIGDNTWEYECAEIVSCLPGHLPQLEKLSLTGWSGLTFDPATLHSTRKLQGLSVGYPSHESRAVFIPPPAELFRSFGLNDRGTVVAEETKDDEEEVGERIVRPRWTWDWQLPRLWSLSLSGETGYLFQFKMLAGCPQLKWLTLSIWTRDCEMHSRVITEDDLFLAGSEEEIVKERIVAKSVLYLTLDGNWLVESETVLTQFLSGMFPSVTDLTTRGGSDGGGVFSPSFGLPFLVNTIRNNPTCKWEYVYTELEDPIRQEILDYGLYSRMYELEEGESLSEEEMFSVEISFRLASATYNDEDTYRVLRKLDFERDVSWASTNKSSNYLTPMQVPWVV</sequence>
<dbReference type="Gene3D" id="3.80.10.10">
    <property type="entry name" value="Ribonuclease Inhibitor"/>
    <property type="match status" value="1"/>
</dbReference>
<gene>
    <name evidence="1" type="ORF">BGZ97_002833</name>
</gene>
<keyword evidence="2" id="KW-1185">Reference proteome</keyword>
<protein>
    <submittedName>
        <fullName evidence="1">Uncharacterized protein</fullName>
    </submittedName>
</protein>
<proteinExistence type="predicted"/>
<organism evidence="1 2">
    <name type="scientific">Linnemannia gamsii</name>
    <dbReference type="NCBI Taxonomy" id="64522"/>
    <lineage>
        <taxon>Eukaryota</taxon>
        <taxon>Fungi</taxon>
        <taxon>Fungi incertae sedis</taxon>
        <taxon>Mucoromycota</taxon>
        <taxon>Mortierellomycotina</taxon>
        <taxon>Mortierellomycetes</taxon>
        <taxon>Mortierellales</taxon>
        <taxon>Mortierellaceae</taxon>
        <taxon>Linnemannia</taxon>
    </lineage>
</organism>